<dbReference type="Proteomes" id="UP000664940">
    <property type="component" value="Unassembled WGS sequence"/>
</dbReference>
<proteinExistence type="predicted"/>
<gene>
    <name evidence="2" type="ORF">HJG60_010551</name>
</gene>
<accession>A0A834ARI6</accession>
<feature type="region of interest" description="Disordered" evidence="1">
    <location>
        <begin position="139"/>
        <end position="194"/>
    </location>
</feature>
<comment type="caution">
    <text evidence="2">The sequence shown here is derived from an EMBL/GenBank/DDBJ whole genome shotgun (WGS) entry which is preliminary data.</text>
</comment>
<reference evidence="2 3" key="1">
    <citation type="journal article" date="2020" name="Nature">
        <title>Six reference-quality genomes reveal evolution of bat adaptations.</title>
        <authorList>
            <person name="Jebb D."/>
            <person name="Huang Z."/>
            <person name="Pippel M."/>
            <person name="Hughes G.M."/>
            <person name="Lavrichenko K."/>
            <person name="Devanna P."/>
            <person name="Winkler S."/>
            <person name="Jermiin L.S."/>
            <person name="Skirmuntt E.C."/>
            <person name="Katzourakis A."/>
            <person name="Burkitt-Gray L."/>
            <person name="Ray D.A."/>
            <person name="Sullivan K.A.M."/>
            <person name="Roscito J.G."/>
            <person name="Kirilenko B.M."/>
            <person name="Davalos L.M."/>
            <person name="Corthals A.P."/>
            <person name="Power M.L."/>
            <person name="Jones G."/>
            <person name="Ransome R.D."/>
            <person name="Dechmann D.K.N."/>
            <person name="Locatelli A.G."/>
            <person name="Puechmaille S.J."/>
            <person name="Fedrigo O."/>
            <person name="Jarvis E.D."/>
            <person name="Hiller M."/>
            <person name="Vernes S.C."/>
            <person name="Myers E.W."/>
            <person name="Teeling E.C."/>
        </authorList>
    </citation>
    <scope>NUCLEOTIDE SEQUENCE [LARGE SCALE GENOMIC DNA]</scope>
    <source>
        <strain evidence="2">Bat1K_MPI-CBG_1</strain>
    </source>
</reference>
<evidence type="ECO:0000313" key="3">
    <source>
        <dbReference type="Proteomes" id="UP000664940"/>
    </source>
</evidence>
<protein>
    <submittedName>
        <fullName evidence="2">Uncharacterized protein</fullName>
    </submittedName>
</protein>
<organism evidence="2 3">
    <name type="scientific">Phyllostomus discolor</name>
    <name type="common">pale spear-nosed bat</name>
    <dbReference type="NCBI Taxonomy" id="89673"/>
    <lineage>
        <taxon>Eukaryota</taxon>
        <taxon>Metazoa</taxon>
        <taxon>Chordata</taxon>
        <taxon>Craniata</taxon>
        <taxon>Vertebrata</taxon>
        <taxon>Euteleostomi</taxon>
        <taxon>Mammalia</taxon>
        <taxon>Eutheria</taxon>
        <taxon>Laurasiatheria</taxon>
        <taxon>Chiroptera</taxon>
        <taxon>Yangochiroptera</taxon>
        <taxon>Phyllostomidae</taxon>
        <taxon>Phyllostominae</taxon>
        <taxon>Phyllostomus</taxon>
    </lineage>
</organism>
<sequence>MAWVPIFILPAAPTTSPRDGSRTEVWVKEPKLCFRLPQSALGVLTFFWLPALKCLQQDHRSEGRWRPAAWSHGKAAELRRSHPIGERPTGLQLLSGHNIGTVNVSALVMRPPPRPENWPPDQHKAARRCIVCLLKRQQVPRPHPLPGGGSPRGSGAQKRPREEDQDGEQGGQWKVNQQPGLGLEPAACLGQGAN</sequence>
<evidence type="ECO:0000256" key="1">
    <source>
        <dbReference type="SAM" id="MobiDB-lite"/>
    </source>
</evidence>
<name>A0A834ARI6_9CHIR</name>
<dbReference type="EMBL" id="JABVXQ010000004">
    <property type="protein sequence ID" value="KAF6114586.1"/>
    <property type="molecule type" value="Genomic_DNA"/>
</dbReference>
<dbReference type="AlphaFoldDB" id="A0A834ARI6"/>
<evidence type="ECO:0000313" key="2">
    <source>
        <dbReference type="EMBL" id="KAF6114586.1"/>
    </source>
</evidence>